<dbReference type="Pfam" id="PF01048">
    <property type="entry name" value="PNP_UDP_1"/>
    <property type="match status" value="1"/>
</dbReference>
<evidence type="ECO:0000256" key="4">
    <source>
        <dbReference type="ARBA" id="ARBA00023167"/>
    </source>
</evidence>
<dbReference type="PANTHER" id="PTHR46832">
    <property type="entry name" value="5'-METHYLTHIOADENOSINE/S-ADENOSYLHOMOCYSTEINE NUCLEOSIDASE"/>
    <property type="match status" value="1"/>
</dbReference>
<keyword evidence="2 6" id="KW-0028">Amino-acid biosynthesis</keyword>
<feature type="active site" description="Proton donor" evidence="6">
    <location>
        <position position="198"/>
    </location>
</feature>
<feature type="binding site" evidence="6">
    <location>
        <position position="153"/>
    </location>
    <ligand>
        <name>substrate</name>
    </ligand>
</feature>
<dbReference type="GO" id="GO:0005829">
    <property type="term" value="C:cytosol"/>
    <property type="evidence" value="ECO:0007669"/>
    <property type="project" value="TreeGrafter"/>
</dbReference>
<dbReference type="InterPro" id="IPR000845">
    <property type="entry name" value="Nucleoside_phosphorylase_d"/>
</dbReference>
<dbReference type="InterPro" id="IPR010049">
    <property type="entry name" value="MTA_SAH_Nsdase"/>
</dbReference>
<accession>A0A4R2PBD4</accession>
<dbReference type="NCBIfam" id="TIGR01704">
    <property type="entry name" value="MTA_SAH-Nsdase"/>
    <property type="match status" value="1"/>
</dbReference>
<protein>
    <recommendedName>
        <fullName evidence="6">5'-methylthioadenosine/S-adenosylhomocysteine nucleosidase</fullName>
        <shortName evidence="6">MTA/SAH nucleosidase</shortName>
        <shortName evidence="6">MTAN</shortName>
        <ecNumber evidence="6">3.2.2.9</ecNumber>
    </recommendedName>
    <alternativeName>
        <fullName evidence="6">5'-deoxyadenosine nucleosidase</fullName>
        <shortName evidence="6">DOA nucleosidase</shortName>
        <shortName evidence="6">dAdo nucleosidase</shortName>
    </alternativeName>
    <alternativeName>
        <fullName evidence="6">5'-methylthioadenosine nucleosidase</fullName>
        <shortName evidence="6">MTA nucleosidase</shortName>
    </alternativeName>
    <alternativeName>
        <fullName evidence="6">S-adenosylhomocysteine nucleosidase</fullName>
        <shortName evidence="6">AdoHcy nucleosidase</shortName>
        <shortName evidence="6">SAH nucleosidase</shortName>
        <shortName evidence="6">SRH nucleosidase</shortName>
    </alternativeName>
</protein>
<dbReference type="FunFam" id="3.40.50.1580:FF:000001">
    <property type="entry name" value="MTA/SAH nucleosidase family protein"/>
    <property type="match status" value="1"/>
</dbReference>
<dbReference type="OrthoDB" id="9792278at2"/>
<feature type="binding site" evidence="6">
    <location>
        <position position="78"/>
    </location>
    <ligand>
        <name>substrate</name>
    </ligand>
</feature>
<evidence type="ECO:0000313" key="9">
    <source>
        <dbReference type="Proteomes" id="UP000295416"/>
    </source>
</evidence>
<comment type="similarity">
    <text evidence="6">Belongs to the PNP/UDP phosphorylase family. MtnN subfamily.</text>
</comment>
<evidence type="ECO:0000313" key="8">
    <source>
        <dbReference type="EMBL" id="TCP32297.1"/>
    </source>
</evidence>
<dbReference type="NCBIfam" id="NF004079">
    <property type="entry name" value="PRK05584.1"/>
    <property type="match status" value="1"/>
</dbReference>
<proteinExistence type="inferred from homology"/>
<evidence type="ECO:0000256" key="3">
    <source>
        <dbReference type="ARBA" id="ARBA00022801"/>
    </source>
</evidence>
<comment type="pathway">
    <text evidence="1 6">Amino-acid biosynthesis; L-methionine biosynthesis via salvage pathway; S-methyl-5-thio-alpha-D-ribose 1-phosphate from S-methyl-5'-thioadenosine (hydrolase route): step 1/2.</text>
</comment>
<comment type="catalytic activity">
    <reaction evidence="6">
        <text>S-methyl-5'-thioadenosine + H2O = 5-(methylsulfanyl)-D-ribose + adenine</text>
        <dbReference type="Rhea" id="RHEA:13617"/>
        <dbReference type="ChEBI" id="CHEBI:15377"/>
        <dbReference type="ChEBI" id="CHEBI:16708"/>
        <dbReference type="ChEBI" id="CHEBI:17509"/>
        <dbReference type="ChEBI" id="CHEBI:78440"/>
        <dbReference type="EC" id="3.2.2.9"/>
    </reaction>
</comment>
<feature type="domain" description="Nucleoside phosphorylase" evidence="7">
    <location>
        <begin position="2"/>
        <end position="227"/>
    </location>
</feature>
<comment type="caution">
    <text evidence="8">The sequence shown here is derived from an EMBL/GenBank/DDBJ whole genome shotgun (WGS) entry which is preliminary data.</text>
</comment>
<dbReference type="InterPro" id="IPR035994">
    <property type="entry name" value="Nucleoside_phosphorylase_sf"/>
</dbReference>
<evidence type="ECO:0000256" key="5">
    <source>
        <dbReference type="ARBA" id="ARBA00050313"/>
    </source>
</evidence>
<dbReference type="EMBL" id="SLXK01000001">
    <property type="protein sequence ID" value="TCP32297.1"/>
    <property type="molecule type" value="Genomic_DNA"/>
</dbReference>
<comment type="catalytic activity">
    <reaction evidence="5">
        <text>5'-deoxyadenosine + H2O = 5-deoxy-D-ribose + adenine</text>
        <dbReference type="Rhea" id="RHEA:29859"/>
        <dbReference type="ChEBI" id="CHEBI:15377"/>
        <dbReference type="ChEBI" id="CHEBI:16708"/>
        <dbReference type="ChEBI" id="CHEBI:17319"/>
        <dbReference type="ChEBI" id="CHEBI:149540"/>
        <dbReference type="EC" id="3.2.2.9"/>
    </reaction>
    <physiologicalReaction direction="left-to-right" evidence="5">
        <dbReference type="Rhea" id="RHEA:29860"/>
    </physiologicalReaction>
</comment>
<dbReference type="CDD" id="cd09008">
    <property type="entry name" value="MTAN"/>
    <property type="match status" value="1"/>
</dbReference>
<evidence type="ECO:0000256" key="1">
    <source>
        <dbReference type="ARBA" id="ARBA00004945"/>
    </source>
</evidence>
<dbReference type="GO" id="GO:0019284">
    <property type="term" value="P:L-methionine salvage from S-adenosylmethionine"/>
    <property type="evidence" value="ECO:0007669"/>
    <property type="project" value="TreeGrafter"/>
</dbReference>
<evidence type="ECO:0000256" key="2">
    <source>
        <dbReference type="ARBA" id="ARBA00022605"/>
    </source>
</evidence>
<dbReference type="SUPFAM" id="SSF53167">
    <property type="entry name" value="Purine and uridine phosphorylases"/>
    <property type="match status" value="1"/>
</dbReference>
<dbReference type="UniPathway" id="UPA00904">
    <property type="reaction ID" value="UER00871"/>
</dbReference>
<dbReference type="Proteomes" id="UP000295416">
    <property type="component" value="Unassembled WGS sequence"/>
</dbReference>
<name>A0A4R2PBD4_9BACL</name>
<gene>
    <name evidence="6" type="primary">mtnN</name>
    <name evidence="8" type="ORF">EV207_101276</name>
</gene>
<dbReference type="GO" id="GO:0008930">
    <property type="term" value="F:methylthioadenosine nucleosidase activity"/>
    <property type="evidence" value="ECO:0007669"/>
    <property type="project" value="UniProtKB-UniRule"/>
</dbReference>
<evidence type="ECO:0000256" key="6">
    <source>
        <dbReference type="HAMAP-Rule" id="MF_01684"/>
    </source>
</evidence>
<keyword evidence="9" id="KW-1185">Reference proteome</keyword>
<dbReference type="Gene3D" id="3.40.50.1580">
    <property type="entry name" value="Nucleoside phosphorylase domain"/>
    <property type="match status" value="1"/>
</dbReference>
<dbReference type="GO" id="GO:0009164">
    <property type="term" value="P:nucleoside catabolic process"/>
    <property type="evidence" value="ECO:0007669"/>
    <property type="project" value="InterPro"/>
</dbReference>
<feature type="binding site" evidence="6">
    <location>
        <begin position="174"/>
        <end position="175"/>
    </location>
    <ligand>
        <name>substrate</name>
    </ligand>
</feature>
<dbReference type="GO" id="GO:0019509">
    <property type="term" value="P:L-methionine salvage from methylthioadenosine"/>
    <property type="evidence" value="ECO:0007669"/>
    <property type="project" value="UniProtKB-UniRule"/>
</dbReference>
<comment type="function">
    <text evidence="6">Catalyzes the irreversible cleavage of the glycosidic bond in both 5'-methylthioadenosine (MTA) and S-adenosylhomocysteine (SAH/AdoHcy) to adenine and the corresponding thioribose, 5'-methylthioribose and S-ribosylhomocysteine, respectively. Also cleaves 5'-deoxyadenosine, a toxic by-product of radical S-adenosylmethionine (SAM) enzymes, into 5-deoxyribose and adenine.</text>
</comment>
<comment type="catalytic activity">
    <reaction evidence="6">
        <text>S-adenosyl-L-homocysteine + H2O = S-(5-deoxy-D-ribos-5-yl)-L-homocysteine + adenine</text>
        <dbReference type="Rhea" id="RHEA:17805"/>
        <dbReference type="ChEBI" id="CHEBI:15377"/>
        <dbReference type="ChEBI" id="CHEBI:16708"/>
        <dbReference type="ChEBI" id="CHEBI:57856"/>
        <dbReference type="ChEBI" id="CHEBI:58195"/>
        <dbReference type="EC" id="3.2.2.9"/>
    </reaction>
</comment>
<dbReference type="RefSeq" id="WP_132742822.1">
    <property type="nucleotide sequence ID" value="NZ_SLXK01000001.1"/>
</dbReference>
<feature type="active site" description="Proton acceptor" evidence="6">
    <location>
        <position position="12"/>
    </location>
</feature>
<dbReference type="EC" id="3.2.2.9" evidence="6"/>
<keyword evidence="3 6" id="KW-0378">Hydrolase</keyword>
<dbReference type="AlphaFoldDB" id="A0A4R2PBD4"/>
<organism evidence="8 9">
    <name type="scientific">Scopulibacillus darangshiensis</name>
    <dbReference type="NCBI Taxonomy" id="442528"/>
    <lineage>
        <taxon>Bacteria</taxon>
        <taxon>Bacillati</taxon>
        <taxon>Bacillota</taxon>
        <taxon>Bacilli</taxon>
        <taxon>Bacillales</taxon>
        <taxon>Sporolactobacillaceae</taxon>
        <taxon>Scopulibacillus</taxon>
    </lineage>
</organism>
<dbReference type="HAMAP" id="MF_01684">
    <property type="entry name" value="Salvage_MtnN"/>
    <property type="match status" value="1"/>
</dbReference>
<keyword evidence="4 6" id="KW-0486">Methionine biosynthesis</keyword>
<dbReference type="PANTHER" id="PTHR46832:SF1">
    <property type="entry name" value="5'-METHYLTHIOADENOSINE_S-ADENOSYLHOMOCYSTEINE NUCLEOSIDASE"/>
    <property type="match status" value="1"/>
</dbReference>
<evidence type="ECO:0000259" key="7">
    <source>
        <dbReference type="Pfam" id="PF01048"/>
    </source>
</evidence>
<dbReference type="GO" id="GO:0008782">
    <property type="term" value="F:adenosylhomocysteine nucleosidase activity"/>
    <property type="evidence" value="ECO:0007669"/>
    <property type="project" value="UniProtKB-UniRule"/>
</dbReference>
<sequence length="234" mass="25399">MKIGLIGAMDEEVDILRNRIENLEEKEAAGCHFYTGRLFSHDVILLKSGIGKVNAAVGTTLLIREYQPDYIINTGSAGGFDQTLAVGDVVISTEVRYHDVDACVFGYEYGQVPQMPAFFQPDPFLIDIAERAAKNNLDAKVVKGLIATGDSFMSDSERVAFVKSKFPVLQAAEMEAGAIAQVCHQFGTPFVIIRSLSDIAGKDAGVSFEQFLETAAKHSAGHILSMLKELKAHA</sequence>
<reference evidence="8 9" key="1">
    <citation type="submission" date="2019-03" db="EMBL/GenBank/DDBJ databases">
        <title>Genomic Encyclopedia of Type Strains, Phase IV (KMG-IV): sequencing the most valuable type-strain genomes for metagenomic binning, comparative biology and taxonomic classification.</title>
        <authorList>
            <person name="Goeker M."/>
        </authorList>
    </citation>
    <scope>NUCLEOTIDE SEQUENCE [LARGE SCALE GENOMIC DNA]</scope>
    <source>
        <strain evidence="8 9">DSM 19377</strain>
    </source>
</reference>